<protein>
    <submittedName>
        <fullName evidence="1">Uncharacterized protein</fullName>
    </submittedName>
</protein>
<keyword evidence="2" id="KW-1185">Reference proteome</keyword>
<proteinExistence type="predicted"/>
<dbReference type="Pfam" id="PF23857">
    <property type="entry name" value="Phage_TAC_19"/>
    <property type="match status" value="1"/>
</dbReference>
<organism evidence="1 2">
    <name type="scientific">Thermoactinomyces daqus</name>
    <dbReference type="NCBI Taxonomy" id="1329516"/>
    <lineage>
        <taxon>Bacteria</taxon>
        <taxon>Bacillati</taxon>
        <taxon>Bacillota</taxon>
        <taxon>Bacilli</taxon>
        <taxon>Bacillales</taxon>
        <taxon>Thermoactinomycetaceae</taxon>
        <taxon>Thermoactinomyces</taxon>
    </lineage>
</organism>
<reference evidence="1 2" key="1">
    <citation type="submission" date="2020-07" db="EMBL/GenBank/DDBJ databases">
        <authorList>
            <person name="Feng H."/>
        </authorList>
    </citation>
    <scope>NUCLEOTIDE SEQUENCE [LARGE SCALE GENOMIC DNA]</scope>
    <source>
        <strain evidence="2">s-11</strain>
    </source>
</reference>
<dbReference type="NCBIfam" id="NF047360">
    <property type="entry name" value="tail_chap_PVL"/>
    <property type="match status" value="1"/>
</dbReference>
<evidence type="ECO:0000313" key="1">
    <source>
        <dbReference type="EMBL" id="MBA4544375.1"/>
    </source>
</evidence>
<dbReference type="EMBL" id="JACEIP010000037">
    <property type="protein sequence ID" value="MBA4544375.1"/>
    <property type="molecule type" value="Genomic_DNA"/>
</dbReference>
<dbReference type="Proteomes" id="UP000530514">
    <property type="component" value="Unassembled WGS sequence"/>
</dbReference>
<gene>
    <name evidence="1" type="ORF">H1164_16125</name>
</gene>
<dbReference type="AlphaFoldDB" id="A0A7W1XCZ3"/>
<evidence type="ECO:0000313" key="2">
    <source>
        <dbReference type="Proteomes" id="UP000530514"/>
    </source>
</evidence>
<comment type="caution">
    <text evidence="1">The sequence shown here is derived from an EMBL/GenBank/DDBJ whole genome shotgun (WGS) entry which is preliminary data.</text>
</comment>
<dbReference type="RefSeq" id="WP_033100763.1">
    <property type="nucleotide sequence ID" value="NZ_JACEIP010000037.1"/>
</dbReference>
<dbReference type="InterPro" id="IPR057006">
    <property type="entry name" value="Phage_TAC_19"/>
</dbReference>
<sequence>MLKIKLRVNDETKTFSQDFISGYMFRKAIDLDEKRNKYLQKLLDQENGGKVTAEEQQALLDELYHFISEVFGGQFSAEEYEHGTDARQIVDQSWSIVHGIISQTMEPFEGLDDDTEKKKSNRRKS</sequence>
<dbReference type="OrthoDB" id="2915540at2"/>
<name>A0A7W1XCZ3_9BACL</name>
<accession>A0A7W1XCZ3</accession>